<reference evidence="1" key="1">
    <citation type="submission" date="2014-12" db="EMBL/GenBank/DDBJ databases">
        <title>Insight into the proteome of Arion vulgaris.</title>
        <authorList>
            <person name="Aradska J."/>
            <person name="Bulat T."/>
            <person name="Smidak R."/>
            <person name="Sarate P."/>
            <person name="Gangsoo J."/>
            <person name="Sialana F."/>
            <person name="Bilban M."/>
            <person name="Lubec G."/>
        </authorList>
    </citation>
    <scope>NUCLEOTIDE SEQUENCE</scope>
    <source>
        <tissue evidence="1">Skin</tissue>
    </source>
</reference>
<dbReference type="AlphaFoldDB" id="A0A0B7BUZ7"/>
<name>A0A0B7BUZ7_9EUPU</name>
<evidence type="ECO:0000313" key="1">
    <source>
        <dbReference type="EMBL" id="CEK95940.1"/>
    </source>
</evidence>
<accession>A0A0B7BUZ7</accession>
<organism evidence="1">
    <name type="scientific">Arion vulgaris</name>
    <dbReference type="NCBI Taxonomy" id="1028688"/>
    <lineage>
        <taxon>Eukaryota</taxon>
        <taxon>Metazoa</taxon>
        <taxon>Spiralia</taxon>
        <taxon>Lophotrochozoa</taxon>
        <taxon>Mollusca</taxon>
        <taxon>Gastropoda</taxon>
        <taxon>Heterobranchia</taxon>
        <taxon>Euthyneura</taxon>
        <taxon>Panpulmonata</taxon>
        <taxon>Eupulmonata</taxon>
        <taxon>Stylommatophora</taxon>
        <taxon>Helicina</taxon>
        <taxon>Arionoidea</taxon>
        <taxon>Arionidae</taxon>
        <taxon>Arion</taxon>
    </lineage>
</organism>
<dbReference type="EMBL" id="HACG01049075">
    <property type="protein sequence ID" value="CEK95940.1"/>
    <property type="molecule type" value="Transcribed_RNA"/>
</dbReference>
<gene>
    <name evidence="1" type="primary">ORF209613</name>
</gene>
<proteinExistence type="predicted"/>
<sequence>MWVHQPTYLPLFVTFYDMSEEILVLFFATSITTQETHSNTQYKMSLLPNML</sequence>
<protein>
    <submittedName>
        <fullName evidence="1">Uncharacterized protein</fullName>
    </submittedName>
</protein>